<sequence length="566" mass="65218">MESSNPYSFHLFGDLWLEDPVLHLNENDLAKLEHVMPYLHQLETEFKARLAKASRDNDGNEGFRDRFDLMVKAETTAWKHYGTGAFKGVEIWLEWEQTHHSDDGIWKVIRFVTFVNHPQRMLYGSREKRGRMQDLHLTAASRLAGMSIDEQFYTKTHRPGTYGRLTTWQYKRQQSMNASAIAEISSCTPFVLNTNMPNIETSLPASFTEFRQTLEVPRDHNMDDFFQNIKREPLALFPELGKPTDHKGLYYLASALVSNGADLGQALLICGLSYSNIAHCEEFLDWNDIPVQLRVWIENQRGLQINMKAVESIDDLQRVHRLLCRTQPKVTLQSHGAIGVALDIAIRYFKQIEHIGQDASKIADLVFENPSLCEAMPRKCGLCNQSILDDAFPRFKRLDPQRYVLRFLQNGCGLPGCPGNQLSAWAIPADPSVKYTRPDRNKLVALPRKSNWEAYFIRNGVENGSLPENVTLVCRRCRTQLFDDTEPRWTRESTPRYVLRRPNCKTCNKKNTNWSPQNTSILWVDSSKLSRKWANLLKQPAFDPEDVLKNPDWYFPTAEAQKADHQ</sequence>
<dbReference type="OrthoDB" id="5209368at2759"/>
<dbReference type="Proteomes" id="UP000034112">
    <property type="component" value="Unassembled WGS sequence"/>
</dbReference>
<proteinExistence type="predicted"/>
<dbReference type="EMBL" id="JOKZ01000240">
    <property type="protein sequence ID" value="KKP00640.1"/>
    <property type="molecule type" value="Genomic_DNA"/>
</dbReference>
<gene>
    <name evidence="1" type="ORF">THAR02_07268</name>
</gene>
<name>A0A0F9X7Z2_TRIHA</name>
<evidence type="ECO:0000313" key="2">
    <source>
        <dbReference type="Proteomes" id="UP000034112"/>
    </source>
</evidence>
<evidence type="ECO:0000313" key="1">
    <source>
        <dbReference type="EMBL" id="KKP00640.1"/>
    </source>
</evidence>
<comment type="caution">
    <text evidence="1">The sequence shown here is derived from an EMBL/GenBank/DDBJ whole genome shotgun (WGS) entry which is preliminary data.</text>
</comment>
<accession>A0A0F9X7Z2</accession>
<dbReference type="AlphaFoldDB" id="A0A0F9X7Z2"/>
<organism evidence="1 2">
    <name type="scientific">Trichoderma harzianum</name>
    <name type="common">Hypocrea lixii</name>
    <dbReference type="NCBI Taxonomy" id="5544"/>
    <lineage>
        <taxon>Eukaryota</taxon>
        <taxon>Fungi</taxon>
        <taxon>Dikarya</taxon>
        <taxon>Ascomycota</taxon>
        <taxon>Pezizomycotina</taxon>
        <taxon>Sordariomycetes</taxon>
        <taxon>Hypocreomycetidae</taxon>
        <taxon>Hypocreales</taxon>
        <taxon>Hypocreaceae</taxon>
        <taxon>Trichoderma</taxon>
    </lineage>
</organism>
<reference evidence="2" key="1">
    <citation type="journal article" date="2015" name="Genome Announc.">
        <title>Draft whole-genome sequence of the biocontrol agent Trichoderma harzianum T6776.</title>
        <authorList>
            <person name="Baroncelli R."/>
            <person name="Piaggeschi G."/>
            <person name="Fiorini L."/>
            <person name="Bertolini E."/>
            <person name="Zapparata A."/>
            <person name="Pe M.E."/>
            <person name="Sarrocco S."/>
            <person name="Vannacci G."/>
        </authorList>
    </citation>
    <scope>NUCLEOTIDE SEQUENCE [LARGE SCALE GENOMIC DNA]</scope>
    <source>
        <strain evidence="2">T6776</strain>
    </source>
</reference>
<dbReference type="OMA" id="VEICWGR"/>
<protein>
    <submittedName>
        <fullName evidence="1">Uncharacterized protein</fullName>
    </submittedName>
</protein>